<accession>A0ABS9Q387</accession>
<evidence type="ECO:0000259" key="10">
    <source>
        <dbReference type="Pfam" id="PF01909"/>
    </source>
</evidence>
<evidence type="ECO:0000256" key="2">
    <source>
        <dbReference type="ARBA" id="ARBA00022649"/>
    </source>
</evidence>
<feature type="domain" description="Polymerase nucleotidyl transferase" evidence="10">
    <location>
        <begin position="71"/>
        <end position="151"/>
    </location>
</feature>
<evidence type="ECO:0000256" key="4">
    <source>
        <dbReference type="ARBA" id="ARBA00022695"/>
    </source>
</evidence>
<sequence length="154" mass="16543">MSLHDVARHTDEVTAQARADLVSAVRRAASAGMTQREIARQIGRSQPEVSRLLRFHGTSPRARVLRANADRVREIVGGAGGNRVRVFGSVATGKDGPASDVDLVFSAGRTLSLMELGRVEGRLAELLGMPVDLVPESALRPNIRERVLAEAVTL</sequence>
<evidence type="ECO:0000256" key="6">
    <source>
        <dbReference type="ARBA" id="ARBA00022741"/>
    </source>
</evidence>
<evidence type="ECO:0000256" key="1">
    <source>
        <dbReference type="ARBA" id="ARBA00001946"/>
    </source>
</evidence>
<dbReference type="InterPro" id="IPR010982">
    <property type="entry name" value="Lambda_DNA-bd_dom_sf"/>
</dbReference>
<keyword evidence="4" id="KW-0548">Nucleotidyltransferase</keyword>
<evidence type="ECO:0000313" key="12">
    <source>
        <dbReference type="Proteomes" id="UP001521931"/>
    </source>
</evidence>
<protein>
    <submittedName>
        <fullName evidence="11">Nucleotidyltransferase domain-containing protein</fullName>
    </submittedName>
</protein>
<evidence type="ECO:0000256" key="8">
    <source>
        <dbReference type="ARBA" id="ARBA00022842"/>
    </source>
</evidence>
<name>A0ABS9Q387_9MICO</name>
<dbReference type="Pfam" id="PF01909">
    <property type="entry name" value="NTP_transf_2"/>
    <property type="match status" value="1"/>
</dbReference>
<evidence type="ECO:0000256" key="7">
    <source>
        <dbReference type="ARBA" id="ARBA00022840"/>
    </source>
</evidence>
<evidence type="ECO:0000256" key="3">
    <source>
        <dbReference type="ARBA" id="ARBA00022679"/>
    </source>
</evidence>
<dbReference type="Gene3D" id="3.30.460.10">
    <property type="entry name" value="Beta Polymerase, domain 2"/>
    <property type="match status" value="1"/>
</dbReference>
<keyword evidence="8" id="KW-0460">Magnesium</keyword>
<reference evidence="11 12" key="1">
    <citation type="submission" date="2022-02" db="EMBL/GenBank/DDBJ databases">
        <title>Uncovering new skin microbiome diversity through culturing and metagenomics.</title>
        <authorList>
            <person name="Conlan S."/>
            <person name="Deming C."/>
            <person name="Nisc Comparative Sequencing Program N."/>
            <person name="Segre J.A."/>
        </authorList>
    </citation>
    <scope>NUCLEOTIDE SEQUENCE [LARGE SCALE GENOMIC DNA]</scope>
    <source>
        <strain evidence="11 12">ACRQZ</strain>
    </source>
</reference>
<gene>
    <name evidence="11" type="ORF">MHL29_10570</name>
</gene>
<comment type="cofactor">
    <cofactor evidence="1">
        <name>Mg(2+)</name>
        <dbReference type="ChEBI" id="CHEBI:18420"/>
    </cofactor>
</comment>
<keyword evidence="3" id="KW-0808">Transferase</keyword>
<dbReference type="Gene3D" id="1.10.10.10">
    <property type="entry name" value="Winged helix-like DNA-binding domain superfamily/Winged helix DNA-binding domain"/>
    <property type="match status" value="1"/>
</dbReference>
<evidence type="ECO:0000313" key="11">
    <source>
        <dbReference type="EMBL" id="MCG7322327.1"/>
    </source>
</evidence>
<comment type="similarity">
    <text evidence="9">Belongs to the MntA antitoxin family.</text>
</comment>
<keyword evidence="2" id="KW-1277">Toxin-antitoxin system</keyword>
<comment type="caution">
    <text evidence="11">The sequence shown here is derived from an EMBL/GenBank/DDBJ whole genome shotgun (WGS) entry which is preliminary data.</text>
</comment>
<dbReference type="InterPro" id="IPR052038">
    <property type="entry name" value="Type-VII_TA_antitoxin"/>
</dbReference>
<dbReference type="PANTHER" id="PTHR33571:SF12">
    <property type="entry name" value="BSL3053 PROTEIN"/>
    <property type="match status" value="1"/>
</dbReference>
<dbReference type="Proteomes" id="UP001521931">
    <property type="component" value="Unassembled WGS sequence"/>
</dbReference>
<keyword evidence="6" id="KW-0547">Nucleotide-binding</keyword>
<dbReference type="InterPro" id="IPR043519">
    <property type="entry name" value="NT_sf"/>
</dbReference>
<keyword evidence="12" id="KW-1185">Reference proteome</keyword>
<dbReference type="InterPro" id="IPR036388">
    <property type="entry name" value="WH-like_DNA-bd_sf"/>
</dbReference>
<evidence type="ECO:0000256" key="9">
    <source>
        <dbReference type="ARBA" id="ARBA00038276"/>
    </source>
</evidence>
<dbReference type="CDD" id="cd05403">
    <property type="entry name" value="NT_KNTase_like"/>
    <property type="match status" value="1"/>
</dbReference>
<proteinExistence type="inferred from homology"/>
<evidence type="ECO:0000256" key="5">
    <source>
        <dbReference type="ARBA" id="ARBA00022723"/>
    </source>
</evidence>
<organism evidence="11 12">
    <name type="scientific">Arsenicicoccus bolidensis</name>
    <dbReference type="NCBI Taxonomy" id="229480"/>
    <lineage>
        <taxon>Bacteria</taxon>
        <taxon>Bacillati</taxon>
        <taxon>Actinomycetota</taxon>
        <taxon>Actinomycetes</taxon>
        <taxon>Micrococcales</taxon>
        <taxon>Intrasporangiaceae</taxon>
        <taxon>Arsenicicoccus</taxon>
    </lineage>
</organism>
<keyword evidence="5" id="KW-0479">Metal-binding</keyword>
<keyword evidence="7" id="KW-0067">ATP-binding</keyword>
<dbReference type="SUPFAM" id="SSF47413">
    <property type="entry name" value="lambda repressor-like DNA-binding domains"/>
    <property type="match status" value="1"/>
</dbReference>
<dbReference type="InterPro" id="IPR002934">
    <property type="entry name" value="Polymerase_NTP_transf_dom"/>
</dbReference>
<dbReference type="EMBL" id="JAKRCV010000031">
    <property type="protein sequence ID" value="MCG7322327.1"/>
    <property type="molecule type" value="Genomic_DNA"/>
</dbReference>
<dbReference type="SUPFAM" id="SSF81301">
    <property type="entry name" value="Nucleotidyltransferase"/>
    <property type="match status" value="1"/>
</dbReference>
<dbReference type="PANTHER" id="PTHR33571">
    <property type="entry name" value="SSL8005 PROTEIN"/>
    <property type="match status" value="1"/>
</dbReference>